<dbReference type="Gene3D" id="2.60.40.10">
    <property type="entry name" value="Immunoglobulins"/>
    <property type="match status" value="1"/>
</dbReference>
<dbReference type="SUPFAM" id="SSF48726">
    <property type="entry name" value="Immunoglobulin"/>
    <property type="match status" value="1"/>
</dbReference>
<evidence type="ECO:0000313" key="3">
    <source>
        <dbReference type="EMBL" id="KAK4287936.1"/>
    </source>
</evidence>
<evidence type="ECO:0000256" key="1">
    <source>
        <dbReference type="SAM" id="MobiDB-lite"/>
    </source>
</evidence>
<gene>
    <name evidence="3" type="ORF">Pmani_039007</name>
</gene>
<dbReference type="CDD" id="cd00063">
    <property type="entry name" value="FN3"/>
    <property type="match status" value="1"/>
</dbReference>
<dbReference type="SMART" id="SM00060">
    <property type="entry name" value="FN3"/>
    <property type="match status" value="1"/>
</dbReference>
<proteinExistence type="predicted"/>
<sequence>MLRWKLIHDYKQANFPPASSTIAYQPPLHLKPLSLSSLLSHSHSKPPPPVPFSPSRSKSQHSDLRYSPVSDLDYGTLLCWATNAVGTQRSPCTFTVFPAGKPDAAASCIAFNETERSVAVSCEPGYSGGVDQSFLLEAWDDGVVRATDASDTPLLQVTGLRPGTRYTLKVFAVNTMGRSQPYVFTAFTLTDVAERRT</sequence>
<keyword evidence="4" id="KW-1185">Reference proteome</keyword>
<dbReference type="EMBL" id="JAWZYT010006574">
    <property type="protein sequence ID" value="KAK4287936.1"/>
    <property type="molecule type" value="Genomic_DNA"/>
</dbReference>
<dbReference type="AlphaFoldDB" id="A0AAE1NEJ9"/>
<feature type="region of interest" description="Disordered" evidence="1">
    <location>
        <begin position="39"/>
        <end position="63"/>
    </location>
</feature>
<dbReference type="SUPFAM" id="SSF49265">
    <property type="entry name" value="Fibronectin type III"/>
    <property type="match status" value="1"/>
</dbReference>
<comment type="caution">
    <text evidence="3">The sequence shown here is derived from an EMBL/GenBank/DDBJ whole genome shotgun (WGS) entry which is preliminary data.</text>
</comment>
<dbReference type="InterPro" id="IPR036116">
    <property type="entry name" value="FN3_sf"/>
</dbReference>
<dbReference type="InterPro" id="IPR013783">
    <property type="entry name" value="Ig-like_fold"/>
</dbReference>
<name>A0AAE1NEJ9_9EUCA</name>
<dbReference type="Proteomes" id="UP001292094">
    <property type="component" value="Unassembled WGS sequence"/>
</dbReference>
<evidence type="ECO:0000313" key="4">
    <source>
        <dbReference type="Proteomes" id="UP001292094"/>
    </source>
</evidence>
<organism evidence="3 4">
    <name type="scientific">Petrolisthes manimaculis</name>
    <dbReference type="NCBI Taxonomy" id="1843537"/>
    <lineage>
        <taxon>Eukaryota</taxon>
        <taxon>Metazoa</taxon>
        <taxon>Ecdysozoa</taxon>
        <taxon>Arthropoda</taxon>
        <taxon>Crustacea</taxon>
        <taxon>Multicrustacea</taxon>
        <taxon>Malacostraca</taxon>
        <taxon>Eumalacostraca</taxon>
        <taxon>Eucarida</taxon>
        <taxon>Decapoda</taxon>
        <taxon>Pleocyemata</taxon>
        <taxon>Anomura</taxon>
        <taxon>Galatheoidea</taxon>
        <taxon>Porcellanidae</taxon>
        <taxon>Petrolisthes</taxon>
    </lineage>
</organism>
<evidence type="ECO:0000259" key="2">
    <source>
        <dbReference type="PROSITE" id="PS50853"/>
    </source>
</evidence>
<protein>
    <recommendedName>
        <fullName evidence="2">Fibronectin type-III domain-containing protein</fullName>
    </recommendedName>
</protein>
<dbReference type="PANTHER" id="PTHR23278">
    <property type="entry name" value="SIDESTEP PROTEIN"/>
    <property type="match status" value="1"/>
</dbReference>
<reference evidence="3" key="1">
    <citation type="submission" date="2023-11" db="EMBL/GenBank/DDBJ databases">
        <title>Genome assemblies of two species of porcelain crab, Petrolisthes cinctipes and Petrolisthes manimaculis (Anomura: Porcellanidae).</title>
        <authorList>
            <person name="Angst P."/>
        </authorList>
    </citation>
    <scope>NUCLEOTIDE SEQUENCE</scope>
    <source>
        <strain evidence="3">PB745_02</strain>
        <tissue evidence="3">Gill</tissue>
    </source>
</reference>
<feature type="domain" description="Fibronectin type-III" evidence="2">
    <location>
        <begin position="104"/>
        <end position="193"/>
    </location>
</feature>
<accession>A0AAE1NEJ9</accession>
<dbReference type="PANTHER" id="PTHR23278:SF19">
    <property type="entry name" value="OBSCURIN"/>
    <property type="match status" value="1"/>
</dbReference>
<feature type="non-terminal residue" evidence="3">
    <location>
        <position position="1"/>
    </location>
</feature>
<dbReference type="InterPro" id="IPR036179">
    <property type="entry name" value="Ig-like_dom_sf"/>
</dbReference>
<dbReference type="InterPro" id="IPR003961">
    <property type="entry name" value="FN3_dom"/>
</dbReference>
<dbReference type="PROSITE" id="PS50853">
    <property type="entry name" value="FN3"/>
    <property type="match status" value="1"/>
</dbReference>
<dbReference type="Pfam" id="PF00041">
    <property type="entry name" value="fn3"/>
    <property type="match status" value="1"/>
</dbReference>